<evidence type="ECO:0000313" key="2">
    <source>
        <dbReference type="EMBL" id="TQD84457.1"/>
    </source>
</evidence>
<evidence type="ECO:0000256" key="1">
    <source>
        <dbReference type="SAM" id="MobiDB-lite"/>
    </source>
</evidence>
<keyword evidence="3" id="KW-1185">Reference proteome</keyword>
<proteinExistence type="predicted"/>
<feature type="region of interest" description="Disordered" evidence="1">
    <location>
        <begin position="162"/>
        <end position="181"/>
    </location>
</feature>
<dbReference type="AlphaFoldDB" id="A0A540LD97"/>
<evidence type="ECO:0000313" key="3">
    <source>
        <dbReference type="Proteomes" id="UP000315295"/>
    </source>
</evidence>
<protein>
    <submittedName>
        <fullName evidence="2">Uncharacterized protein</fullName>
    </submittedName>
</protein>
<gene>
    <name evidence="2" type="ORF">C1H46_029988</name>
</gene>
<organism evidence="2 3">
    <name type="scientific">Malus baccata</name>
    <name type="common">Siberian crab apple</name>
    <name type="synonym">Pyrus baccata</name>
    <dbReference type="NCBI Taxonomy" id="106549"/>
    <lineage>
        <taxon>Eukaryota</taxon>
        <taxon>Viridiplantae</taxon>
        <taxon>Streptophyta</taxon>
        <taxon>Embryophyta</taxon>
        <taxon>Tracheophyta</taxon>
        <taxon>Spermatophyta</taxon>
        <taxon>Magnoliopsida</taxon>
        <taxon>eudicotyledons</taxon>
        <taxon>Gunneridae</taxon>
        <taxon>Pentapetalae</taxon>
        <taxon>rosids</taxon>
        <taxon>fabids</taxon>
        <taxon>Rosales</taxon>
        <taxon>Rosaceae</taxon>
        <taxon>Amygdaloideae</taxon>
        <taxon>Maleae</taxon>
        <taxon>Malus</taxon>
    </lineage>
</organism>
<dbReference type="EMBL" id="VIEB01000636">
    <property type="protein sequence ID" value="TQD84457.1"/>
    <property type="molecule type" value="Genomic_DNA"/>
</dbReference>
<sequence length="181" mass="20369">MPFGHQTDMVKNHEFSSMAEIRFPLLLLTFTPFHSQATKPQQNPTPTHKSSRPKPVFSLHFYNSKPRNPSFQLVVLHPVQDKARKPSKEPRASKILAAWLTSTWAIGKVPSFNLILLGIADSVWAPTAEKNWKRCVSLRVSEPGLASLQWLRKGKVAMVGGGKGRKWGRGESRKGMNNKFI</sequence>
<comment type="caution">
    <text evidence="2">The sequence shown here is derived from an EMBL/GenBank/DDBJ whole genome shotgun (WGS) entry which is preliminary data.</text>
</comment>
<accession>A0A540LD97</accession>
<dbReference type="Proteomes" id="UP000315295">
    <property type="component" value="Unassembled WGS sequence"/>
</dbReference>
<reference evidence="2 3" key="1">
    <citation type="journal article" date="2019" name="G3 (Bethesda)">
        <title>Sequencing of a Wild Apple (Malus baccata) Genome Unravels the Differences Between Cultivated and Wild Apple Species Regarding Disease Resistance and Cold Tolerance.</title>
        <authorList>
            <person name="Chen X."/>
        </authorList>
    </citation>
    <scope>NUCLEOTIDE SEQUENCE [LARGE SCALE GENOMIC DNA]</scope>
    <source>
        <strain evidence="3">cv. Shandingzi</strain>
        <tissue evidence="2">Leaves</tissue>
    </source>
</reference>
<name>A0A540LD97_MALBA</name>